<protein>
    <submittedName>
        <fullName evidence="2">Uncharacterized protein</fullName>
    </submittedName>
</protein>
<reference evidence="2 3" key="1">
    <citation type="journal article" date="2017" name="BMC Genomics">
        <title>Genomic analysis of methanogenic archaea reveals a shift towards energy conservation.</title>
        <authorList>
            <person name="Gilmore S.P."/>
            <person name="Henske J.K."/>
            <person name="Sexton J.A."/>
            <person name="Solomon K.V."/>
            <person name="Seppala S."/>
            <person name="Yoo J.I."/>
            <person name="Huyett L.M."/>
            <person name="Pressman A."/>
            <person name="Cogan J.Z."/>
            <person name="Kivenson V."/>
            <person name="Peng X."/>
            <person name="Tan Y."/>
            <person name="Valentine D.L."/>
            <person name="O'Malley M.A."/>
        </authorList>
    </citation>
    <scope>NUCLEOTIDE SEQUENCE [LARGE SCALE GENOMIC DNA]</scope>
    <source>
        <strain evidence="2 3">M.o.H.</strain>
    </source>
</reference>
<accession>A0A2A2H2V4</accession>
<dbReference type="RefSeq" id="WP_069583912.1">
    <property type="nucleotide sequence ID" value="NZ_LMVM01000037.1"/>
</dbReference>
<proteinExistence type="predicted"/>
<feature type="transmembrane region" description="Helical" evidence="1">
    <location>
        <begin position="12"/>
        <end position="32"/>
    </location>
</feature>
<comment type="caution">
    <text evidence="2">The sequence shown here is derived from an EMBL/GenBank/DDBJ whole genome shotgun (WGS) entry which is preliminary data.</text>
</comment>
<organism evidence="2 3">
    <name type="scientific">Methanobacterium bryantii</name>
    <dbReference type="NCBI Taxonomy" id="2161"/>
    <lineage>
        <taxon>Archaea</taxon>
        <taxon>Methanobacteriati</taxon>
        <taxon>Methanobacteriota</taxon>
        <taxon>Methanomada group</taxon>
        <taxon>Methanobacteria</taxon>
        <taxon>Methanobacteriales</taxon>
        <taxon>Methanobacteriaceae</taxon>
        <taxon>Methanobacterium</taxon>
    </lineage>
</organism>
<keyword evidence="1" id="KW-0812">Transmembrane</keyword>
<dbReference type="EMBL" id="LMVM01000037">
    <property type="protein sequence ID" value="PAV03616.1"/>
    <property type="molecule type" value="Genomic_DNA"/>
</dbReference>
<keyword evidence="3" id="KW-1185">Reference proteome</keyword>
<dbReference type="AlphaFoldDB" id="A0A2A2H2V4"/>
<evidence type="ECO:0000313" key="2">
    <source>
        <dbReference type="EMBL" id="PAV03616.1"/>
    </source>
</evidence>
<dbReference type="Proteomes" id="UP000217784">
    <property type="component" value="Unassembled WGS sequence"/>
</dbReference>
<keyword evidence="1" id="KW-1133">Transmembrane helix</keyword>
<name>A0A2A2H2V4_METBR</name>
<sequence>MYNERLKTLKIAGIIVLVIGILAAIFYIVYSFSLFWQAFAAGITISVLLIIIFILLVLAVYLWIKNFLIKSELKKREIELEQVKIQLNMYKTKAKAERHGKV</sequence>
<keyword evidence="1" id="KW-0472">Membrane</keyword>
<evidence type="ECO:0000256" key="1">
    <source>
        <dbReference type="SAM" id="Phobius"/>
    </source>
</evidence>
<evidence type="ECO:0000313" key="3">
    <source>
        <dbReference type="Proteomes" id="UP000217784"/>
    </source>
</evidence>
<feature type="transmembrane region" description="Helical" evidence="1">
    <location>
        <begin position="38"/>
        <end position="64"/>
    </location>
</feature>
<gene>
    <name evidence="2" type="ORF">ASJ80_01185</name>
</gene>